<name>D4ZHJ0_SHEVD</name>
<dbReference type="Proteomes" id="UP000002350">
    <property type="component" value="Chromosome"/>
</dbReference>
<accession>D4ZHJ0</accession>
<evidence type="ECO:0000313" key="2">
    <source>
        <dbReference type="Proteomes" id="UP000002350"/>
    </source>
</evidence>
<dbReference type="STRING" id="637905.SVI_1168"/>
<organism evidence="1 2">
    <name type="scientific">Shewanella violacea (strain JCM 10179 / CIP 106290 / LMG 19151 / DSS12)</name>
    <dbReference type="NCBI Taxonomy" id="637905"/>
    <lineage>
        <taxon>Bacteria</taxon>
        <taxon>Pseudomonadati</taxon>
        <taxon>Pseudomonadota</taxon>
        <taxon>Gammaproteobacteria</taxon>
        <taxon>Alteromonadales</taxon>
        <taxon>Shewanellaceae</taxon>
        <taxon>Shewanella</taxon>
    </lineage>
</organism>
<protein>
    <submittedName>
        <fullName evidence="1">Uncharacterized protein</fullName>
    </submittedName>
</protein>
<proteinExistence type="predicted"/>
<dbReference type="HOGENOM" id="CLU_3276603_0_0_6"/>
<reference evidence="2" key="1">
    <citation type="journal article" date="2010" name="Mol. Biosyst.">
        <title>Complete genome sequence and comparative analysis of Shewanella violacea, a psychrophilic and piezophilic bacterium from deep sea floor sediments.</title>
        <authorList>
            <person name="Aono E."/>
            <person name="Baba T."/>
            <person name="Ara T."/>
            <person name="Nishi T."/>
            <person name="Nakamichi T."/>
            <person name="Inamoto E."/>
            <person name="Toyonaga H."/>
            <person name="Hasegawa M."/>
            <person name="Takai Y."/>
            <person name="Okumura Y."/>
            <person name="Baba M."/>
            <person name="Tomita M."/>
            <person name="Kato C."/>
            <person name="Oshima T."/>
            <person name="Nakasone K."/>
            <person name="Mori H."/>
        </authorList>
    </citation>
    <scope>NUCLEOTIDE SEQUENCE [LARGE SCALE GENOMIC DNA]</scope>
    <source>
        <strain evidence="2">JCM 10179 / CIP 106290 / LMG 19151 / DSS12</strain>
    </source>
</reference>
<keyword evidence="2" id="KW-1185">Reference proteome</keyword>
<sequence>MMIWLAYKLIKAMPWLCSVSVPVLGQEPGQEAVSVLEQEKS</sequence>
<dbReference type="AlphaFoldDB" id="D4ZHJ0"/>
<dbReference type="KEGG" id="svo:SVI_1168"/>
<gene>
    <name evidence="1" type="ordered locus">SVI_1168</name>
</gene>
<evidence type="ECO:0000313" key="1">
    <source>
        <dbReference type="EMBL" id="BAJ01139.1"/>
    </source>
</evidence>
<dbReference type="EMBL" id="AP011177">
    <property type="protein sequence ID" value="BAJ01139.1"/>
    <property type="molecule type" value="Genomic_DNA"/>
</dbReference>